<name>A0A0A6UU27_ACTUT</name>
<reference evidence="2 3" key="1">
    <citation type="submission" date="2014-10" db="EMBL/GenBank/DDBJ databases">
        <title>Draft genome sequence of Actinoplanes utahensis NRRL 12052.</title>
        <authorList>
            <person name="Velasco-Bucheli B."/>
            <person name="del Cerro C."/>
            <person name="Hormigo D."/>
            <person name="Garcia J.L."/>
            <person name="Acebal C."/>
            <person name="Arroyo M."/>
            <person name="de la Mata I."/>
        </authorList>
    </citation>
    <scope>NUCLEOTIDE SEQUENCE [LARGE SCALE GENOMIC DNA]</scope>
    <source>
        <strain evidence="2 3">NRRL 12052</strain>
    </source>
</reference>
<feature type="transmembrane region" description="Helical" evidence="1">
    <location>
        <begin position="188"/>
        <end position="210"/>
    </location>
</feature>
<keyword evidence="1" id="KW-0472">Membrane</keyword>
<dbReference type="EMBL" id="JRTT01000002">
    <property type="protein sequence ID" value="KHD78871.1"/>
    <property type="molecule type" value="Genomic_DNA"/>
</dbReference>
<evidence type="ECO:0008006" key="4">
    <source>
        <dbReference type="Google" id="ProtNLM"/>
    </source>
</evidence>
<proteinExistence type="predicted"/>
<keyword evidence="1" id="KW-0812">Transmembrane</keyword>
<protein>
    <recommendedName>
        <fullName evidence="4">Glycerophosphoryl diester phosphodiesterase membrane domain-containing protein</fullName>
    </recommendedName>
</protein>
<dbReference type="eggNOG" id="ENOG5033CA0">
    <property type="taxonomic scope" value="Bacteria"/>
</dbReference>
<keyword evidence="1" id="KW-1133">Transmembrane helix</keyword>
<evidence type="ECO:0000313" key="3">
    <source>
        <dbReference type="Proteomes" id="UP000054537"/>
    </source>
</evidence>
<feature type="transmembrane region" description="Helical" evidence="1">
    <location>
        <begin position="108"/>
        <end position="138"/>
    </location>
</feature>
<feature type="transmembrane region" description="Helical" evidence="1">
    <location>
        <begin position="222"/>
        <end position="246"/>
    </location>
</feature>
<feature type="transmembrane region" description="Helical" evidence="1">
    <location>
        <begin position="159"/>
        <end position="182"/>
    </location>
</feature>
<organism evidence="2 3">
    <name type="scientific">Actinoplanes utahensis</name>
    <dbReference type="NCBI Taxonomy" id="1869"/>
    <lineage>
        <taxon>Bacteria</taxon>
        <taxon>Bacillati</taxon>
        <taxon>Actinomycetota</taxon>
        <taxon>Actinomycetes</taxon>
        <taxon>Micromonosporales</taxon>
        <taxon>Micromonosporaceae</taxon>
        <taxon>Actinoplanes</taxon>
    </lineage>
</organism>
<comment type="caution">
    <text evidence="2">The sequence shown here is derived from an EMBL/GenBank/DDBJ whole genome shotgun (WGS) entry which is preliminary data.</text>
</comment>
<feature type="transmembrane region" description="Helical" evidence="1">
    <location>
        <begin position="58"/>
        <end position="79"/>
    </location>
</feature>
<gene>
    <name evidence="2" type="ORF">MB27_01810</name>
</gene>
<keyword evidence="3" id="KW-1185">Reference proteome</keyword>
<evidence type="ECO:0000313" key="2">
    <source>
        <dbReference type="EMBL" id="KHD78871.1"/>
    </source>
</evidence>
<dbReference type="Proteomes" id="UP000054537">
    <property type="component" value="Unassembled WGS sequence"/>
</dbReference>
<dbReference type="AlphaFoldDB" id="A0A0A6UU27"/>
<accession>A0A0A6UU27</accession>
<evidence type="ECO:0000256" key="1">
    <source>
        <dbReference type="SAM" id="Phobius"/>
    </source>
</evidence>
<sequence length="298" mass="30892">MNQDWAERDGNGHYWPGQPPLIPASFYPTPADPLVSPNYEGWWRRSVTLAARIWKPSLVLHAILVLPTLALTVPADAYFTAENERLQATAVRGATTAGFAPLVELFQAYLVLLAALLASALVSAIATAIAVRLVVLAATGQPVSLRAAAGYGLRRTHAVLGWGLLGGLLTGASVLLCVLPVFYVAAVLTVLTVVVTLEPGSGIGRCFAIFHADFGTSVARVATIFGITVAAAVGLGLAGAVLTTALGTTGGLAVATLMDGAFTLAAGIILPPMLVTAYADMRARLEPFSTAYLAPPPH</sequence>
<feature type="transmembrane region" description="Helical" evidence="1">
    <location>
        <begin position="252"/>
        <end position="275"/>
    </location>
</feature>